<dbReference type="OrthoDB" id="23692at2"/>
<proteinExistence type="predicted"/>
<evidence type="ECO:0000313" key="7">
    <source>
        <dbReference type="Proteomes" id="UP000246722"/>
    </source>
</evidence>
<dbReference type="AlphaFoldDB" id="A0A317ZU59"/>
<name>A0A317ZU59_9MICO</name>
<comment type="caution">
    <text evidence="6">The sequence shown here is derived from an EMBL/GenBank/DDBJ whole genome shotgun (WGS) entry which is preliminary data.</text>
</comment>
<dbReference type="Pfam" id="PF00990">
    <property type="entry name" value="GGDEF"/>
    <property type="match status" value="1"/>
</dbReference>
<evidence type="ECO:0000259" key="3">
    <source>
        <dbReference type="PROSITE" id="PS50113"/>
    </source>
</evidence>
<dbReference type="NCBIfam" id="TIGR00229">
    <property type="entry name" value="sensory_box"/>
    <property type="match status" value="3"/>
</dbReference>
<dbReference type="InterPro" id="IPR029787">
    <property type="entry name" value="Nucleotide_cyclase"/>
</dbReference>
<sequence length="1108" mass="119255">MGRDQQCDQLAGGGGMSTGAARPGAAAPVPPTGMRWLGEIPTGLLAQLPQVPAGTAIVVHRAPDGRVIAANAAAAQLLHLTWDQLLGRAPGDQRWAPIDEWGVPLSPELEPAMQTLATGRAATDNLLGITLPGDDGAPEQLNWISVSATVATDHDEGMLAVIAVFTDVSETDRARAATRLVFAGYRALSDNITDFVLRCARDGTVLWASPAVTAATGWRPDALVGRAGADFSYPGESWQDPAAIQRLAAGDSSRGRCRFRSADGSYRWFFRSSRPQLLHSGGVTGVVHGFTDIDSLVDAENSTEIERARLRASLDSLADPYVLVEAVHDDRGAIVDFTITEANPAACVFHRMTRDEILGSSLLGPMPAAISDSLTALCIDVLRTAEPQDLNGIHALSSQDDGGDRWYDFRGAPVGDGVSVVWRDVTSRHLSHQAVLDSEQRYRQLAENASDIVLMVDPHDQQIWASPSLQEALGWTPEQLVLRASTEFVHPDDLAGLLGEPDGTVAAPRRLPPFRVQHSNGEYRWISARTRDVVDDAGELVGRIIAVRDVHEETLAQQALQRSEEMFRSVLTSSANGVIICDFSGRIELVNDAVCQLMQRDEDWLVGRFTNDLVHPDDETALVAARALTIADVPRPPAAELRLMRADGSIFWARRTASLIRSAGSPAERLVVQLEDVTDEHLARAQLLFQAFNDRLTGMHNRDWILAELETDLAAALTHDAVVGVLFIDLDNFELINDSLGHVAGDEVLIEVAARLRASLGPTDRVARFGGDEFVVVIPAVSGPAEVERMAESIATAIGTELSIHGHRIVPTVSIGIALSTTDSSSASLLRDTDSALSNAKRSGRAQWRLFDATMHSQAMTRLILEEEIRTALLQGDFVVHYQPIVALADRSIVGYEALVRWQHPERGLLVPAEFLPIAEDSGLIVGIGSAVLDQVCAVLAEHPDAPGPISVNVSAVELACDDWSERFLATLRRYRVEPSRIIVEVTETAVLSLTTHTIASLRAVRDLGAGLHVDDFGTGFSSIALLRDLPVTGLKLDASFVSNLDAGVHDANTLASGLAALVTHLGLTGVAEGIETEVQAEALTRQGWQHGQGYLFGRPAAWASRTG</sequence>
<feature type="domain" description="PAC" evidence="3">
    <location>
        <begin position="510"/>
        <end position="562"/>
    </location>
</feature>
<feature type="domain" description="PAS" evidence="2">
    <location>
        <begin position="438"/>
        <end position="493"/>
    </location>
</feature>
<feature type="domain" description="EAL" evidence="4">
    <location>
        <begin position="862"/>
        <end position="1108"/>
    </location>
</feature>
<organism evidence="6 7">
    <name type="scientific">Cryobacterium arcticum</name>
    <dbReference type="NCBI Taxonomy" id="670052"/>
    <lineage>
        <taxon>Bacteria</taxon>
        <taxon>Bacillati</taxon>
        <taxon>Actinomycetota</taxon>
        <taxon>Actinomycetes</taxon>
        <taxon>Micrococcales</taxon>
        <taxon>Microbacteriaceae</taxon>
        <taxon>Cryobacterium</taxon>
    </lineage>
</organism>
<dbReference type="SUPFAM" id="SSF55073">
    <property type="entry name" value="Nucleotide cyclase"/>
    <property type="match status" value="1"/>
</dbReference>
<dbReference type="PROSITE" id="PS50887">
    <property type="entry name" value="GGDEF"/>
    <property type="match status" value="1"/>
</dbReference>
<dbReference type="CDD" id="cd00130">
    <property type="entry name" value="PAS"/>
    <property type="match status" value="3"/>
</dbReference>
<dbReference type="InterPro" id="IPR013655">
    <property type="entry name" value="PAS_fold_3"/>
</dbReference>
<dbReference type="InterPro" id="IPR052155">
    <property type="entry name" value="Biofilm_reg_signaling"/>
</dbReference>
<dbReference type="Gene3D" id="3.30.450.20">
    <property type="entry name" value="PAS domain"/>
    <property type="match status" value="5"/>
</dbReference>
<dbReference type="Gene3D" id="3.30.70.270">
    <property type="match status" value="1"/>
</dbReference>
<dbReference type="InterPro" id="IPR000014">
    <property type="entry name" value="PAS"/>
</dbReference>
<dbReference type="SMART" id="SM00052">
    <property type="entry name" value="EAL"/>
    <property type="match status" value="1"/>
</dbReference>
<dbReference type="CDD" id="cd01949">
    <property type="entry name" value="GGDEF"/>
    <property type="match status" value="1"/>
</dbReference>
<dbReference type="InterPro" id="IPR001633">
    <property type="entry name" value="EAL_dom"/>
</dbReference>
<feature type="domain" description="PAC" evidence="3">
    <location>
        <begin position="637"/>
        <end position="689"/>
    </location>
</feature>
<feature type="domain" description="PAS" evidence="2">
    <location>
        <begin position="563"/>
        <end position="618"/>
    </location>
</feature>
<dbReference type="Pfam" id="PF08448">
    <property type="entry name" value="PAS_4"/>
    <property type="match status" value="3"/>
</dbReference>
<dbReference type="InterPro" id="IPR043128">
    <property type="entry name" value="Rev_trsase/Diguanyl_cyclase"/>
</dbReference>
<evidence type="ECO:0000313" key="6">
    <source>
        <dbReference type="EMBL" id="PXA68224.1"/>
    </source>
</evidence>
<reference evidence="6 7" key="1">
    <citation type="submission" date="2018-05" db="EMBL/GenBank/DDBJ databases">
        <title>Genetic diversity of glacier-inhabiting Cryobacterium bacteria in China and description of Cryobacterium mengkeensis sp. nov. and Arthrobacter glacialis sp. nov.</title>
        <authorList>
            <person name="Liu Q."/>
            <person name="Xin Y.-H."/>
        </authorList>
    </citation>
    <scope>NUCLEOTIDE SEQUENCE [LARGE SCALE GENOMIC DNA]</scope>
    <source>
        <strain evidence="6 7">SK-1</strain>
    </source>
</reference>
<dbReference type="InterPro" id="IPR000160">
    <property type="entry name" value="GGDEF_dom"/>
</dbReference>
<dbReference type="NCBIfam" id="TIGR00254">
    <property type="entry name" value="GGDEF"/>
    <property type="match status" value="1"/>
</dbReference>
<dbReference type="SMART" id="SM00091">
    <property type="entry name" value="PAS"/>
    <property type="match status" value="5"/>
</dbReference>
<dbReference type="Pfam" id="PF08447">
    <property type="entry name" value="PAS_3"/>
    <property type="match status" value="1"/>
</dbReference>
<dbReference type="SUPFAM" id="SSF141868">
    <property type="entry name" value="EAL domain-like"/>
    <property type="match status" value="1"/>
</dbReference>
<gene>
    <name evidence="6" type="ORF">CTB96_16500</name>
</gene>
<dbReference type="InterPro" id="IPR035919">
    <property type="entry name" value="EAL_sf"/>
</dbReference>
<feature type="region of interest" description="Disordered" evidence="1">
    <location>
        <begin position="1"/>
        <end position="30"/>
    </location>
</feature>
<dbReference type="InterPro" id="IPR013767">
    <property type="entry name" value="PAS_fold"/>
</dbReference>
<protein>
    <recommendedName>
        <fullName evidence="8">EAL domain-containing protein</fullName>
    </recommendedName>
</protein>
<evidence type="ECO:0000259" key="5">
    <source>
        <dbReference type="PROSITE" id="PS50887"/>
    </source>
</evidence>
<dbReference type="Gene3D" id="3.20.20.450">
    <property type="entry name" value="EAL domain"/>
    <property type="match status" value="1"/>
</dbReference>
<feature type="domain" description="PAS" evidence="2">
    <location>
        <begin position="181"/>
        <end position="234"/>
    </location>
</feature>
<evidence type="ECO:0000259" key="2">
    <source>
        <dbReference type="PROSITE" id="PS50112"/>
    </source>
</evidence>
<dbReference type="PANTHER" id="PTHR44757:SF2">
    <property type="entry name" value="BIOFILM ARCHITECTURE MAINTENANCE PROTEIN MBAA"/>
    <property type="match status" value="1"/>
</dbReference>
<dbReference type="Pfam" id="PF00563">
    <property type="entry name" value="EAL"/>
    <property type="match status" value="1"/>
</dbReference>
<feature type="domain" description="GGDEF" evidence="5">
    <location>
        <begin position="721"/>
        <end position="853"/>
    </location>
</feature>
<dbReference type="InterPro" id="IPR035965">
    <property type="entry name" value="PAS-like_dom_sf"/>
</dbReference>
<dbReference type="InterPro" id="IPR013656">
    <property type="entry name" value="PAS_4"/>
</dbReference>
<dbReference type="EMBL" id="QHLY01000012">
    <property type="protein sequence ID" value="PXA68224.1"/>
    <property type="molecule type" value="Genomic_DNA"/>
</dbReference>
<accession>A0A317ZU59</accession>
<dbReference type="PROSITE" id="PS50883">
    <property type="entry name" value="EAL"/>
    <property type="match status" value="1"/>
</dbReference>
<dbReference type="PROSITE" id="PS50112">
    <property type="entry name" value="PAS"/>
    <property type="match status" value="3"/>
</dbReference>
<dbReference type="PANTHER" id="PTHR44757">
    <property type="entry name" value="DIGUANYLATE CYCLASE DGCP"/>
    <property type="match status" value="1"/>
</dbReference>
<dbReference type="CDD" id="cd01948">
    <property type="entry name" value="EAL"/>
    <property type="match status" value="1"/>
</dbReference>
<evidence type="ECO:0000259" key="4">
    <source>
        <dbReference type="PROSITE" id="PS50883"/>
    </source>
</evidence>
<dbReference type="SMART" id="SM00267">
    <property type="entry name" value="GGDEF"/>
    <property type="match status" value="1"/>
</dbReference>
<keyword evidence="7" id="KW-1185">Reference proteome</keyword>
<dbReference type="SMART" id="SM00086">
    <property type="entry name" value="PAC"/>
    <property type="match status" value="3"/>
</dbReference>
<dbReference type="InterPro" id="IPR001610">
    <property type="entry name" value="PAC"/>
</dbReference>
<evidence type="ECO:0000256" key="1">
    <source>
        <dbReference type="SAM" id="MobiDB-lite"/>
    </source>
</evidence>
<dbReference type="PROSITE" id="PS50113">
    <property type="entry name" value="PAC"/>
    <property type="match status" value="2"/>
</dbReference>
<dbReference type="GO" id="GO:0006355">
    <property type="term" value="P:regulation of DNA-templated transcription"/>
    <property type="evidence" value="ECO:0007669"/>
    <property type="project" value="InterPro"/>
</dbReference>
<dbReference type="SUPFAM" id="SSF55785">
    <property type="entry name" value="PYP-like sensor domain (PAS domain)"/>
    <property type="match status" value="5"/>
</dbReference>
<dbReference type="Proteomes" id="UP000246722">
    <property type="component" value="Unassembled WGS sequence"/>
</dbReference>
<dbReference type="InterPro" id="IPR000700">
    <property type="entry name" value="PAS-assoc_C"/>
</dbReference>
<dbReference type="Pfam" id="PF00989">
    <property type="entry name" value="PAS"/>
    <property type="match status" value="1"/>
</dbReference>
<evidence type="ECO:0008006" key="8">
    <source>
        <dbReference type="Google" id="ProtNLM"/>
    </source>
</evidence>